<dbReference type="PANTHER" id="PTHR45859">
    <property type="entry name" value="TRANSLATION INITIATION FACTOR EIF-2B SUBUNIT BETA"/>
    <property type="match status" value="1"/>
</dbReference>
<sequence>MNKEEVRQLLNNQSSKLFDDIVTSRVLGANNHIRMIGEIMLLTAEDESENGKSVLYKVREIARFFMETRGQQSRAIYNAIRYYIKGLDDLENAGEREIRERIANRINAYGAEAAKDMDTLISYGVHIAENLDTIMIFDYSSTVDRFVAELGRKRTIYIPESRALDGGRPFVKTAVEAGHEVHFIPDTTMFIALKKCQAAFMGAETVYPDGTVFNTVGSDILAILCRQIGIPLYVLTPMIKVDTRPVYGYNRLSPMPFDYGPRLAGAWDMEAKERVDFRGIKLLEIAPEYIRSLITEKGIIPSSAFFHEAMEYARFLEEV</sequence>
<dbReference type="InterPro" id="IPR051855">
    <property type="entry name" value="eIF2B_beta_subunit"/>
</dbReference>
<dbReference type="Proteomes" id="UP000095651">
    <property type="component" value="Unassembled WGS sequence"/>
</dbReference>
<keyword evidence="3 9" id="KW-0396">Initiation factor</keyword>
<dbReference type="GO" id="GO:0005085">
    <property type="term" value="F:guanyl-nucleotide exchange factor activity"/>
    <property type="evidence" value="ECO:0007669"/>
    <property type="project" value="TreeGrafter"/>
</dbReference>
<dbReference type="Pfam" id="PF01008">
    <property type="entry name" value="IF-2B"/>
    <property type="match status" value="1"/>
</dbReference>
<evidence type="ECO:0000256" key="6">
    <source>
        <dbReference type="ARBA" id="ARBA00044228"/>
    </source>
</evidence>
<dbReference type="GO" id="GO:0003743">
    <property type="term" value="F:translation initiation factor activity"/>
    <property type="evidence" value="ECO:0007669"/>
    <property type="project" value="UniProtKB-KW"/>
</dbReference>
<dbReference type="PANTHER" id="PTHR45859:SF1">
    <property type="entry name" value="TRANSLATION INITIATION FACTOR EIF-2B SUBUNIT BETA"/>
    <property type="match status" value="1"/>
</dbReference>
<gene>
    <name evidence="9" type="primary">mtnA_2</name>
    <name evidence="9" type="ORF">ERS852407_04016</name>
</gene>
<comment type="subcellular location">
    <subcellularLocation>
        <location evidence="1">Cytoplasm</location>
        <location evidence="1">Cytosol</location>
    </subcellularLocation>
</comment>
<evidence type="ECO:0000256" key="3">
    <source>
        <dbReference type="ARBA" id="ARBA00022540"/>
    </source>
</evidence>
<keyword evidence="2" id="KW-0963">Cytoplasm</keyword>
<evidence type="ECO:0000256" key="4">
    <source>
        <dbReference type="ARBA" id="ARBA00022917"/>
    </source>
</evidence>
<evidence type="ECO:0000256" key="7">
    <source>
        <dbReference type="ARBA" id="ARBA00046432"/>
    </source>
</evidence>
<dbReference type="Gene3D" id="3.40.50.10470">
    <property type="entry name" value="Translation initiation factor eif-2b, domain 2"/>
    <property type="match status" value="1"/>
</dbReference>
<evidence type="ECO:0000313" key="10">
    <source>
        <dbReference type="Proteomes" id="UP000095651"/>
    </source>
</evidence>
<organism evidence="9 10">
    <name type="scientific">Hungatella hathewayi</name>
    <dbReference type="NCBI Taxonomy" id="154046"/>
    <lineage>
        <taxon>Bacteria</taxon>
        <taxon>Bacillati</taxon>
        <taxon>Bacillota</taxon>
        <taxon>Clostridia</taxon>
        <taxon>Lachnospirales</taxon>
        <taxon>Lachnospiraceae</taxon>
        <taxon>Hungatella</taxon>
    </lineage>
</organism>
<evidence type="ECO:0000256" key="2">
    <source>
        <dbReference type="ARBA" id="ARBA00022490"/>
    </source>
</evidence>
<evidence type="ECO:0000313" key="9">
    <source>
        <dbReference type="EMBL" id="CUO80676.1"/>
    </source>
</evidence>
<dbReference type="GO" id="GO:0005829">
    <property type="term" value="C:cytosol"/>
    <property type="evidence" value="ECO:0007669"/>
    <property type="project" value="UniProtKB-SubCell"/>
</dbReference>
<reference evidence="9 10" key="1">
    <citation type="submission" date="2015-09" db="EMBL/GenBank/DDBJ databases">
        <authorList>
            <consortium name="Pathogen Informatics"/>
        </authorList>
    </citation>
    <scope>NUCLEOTIDE SEQUENCE [LARGE SCALE GENOMIC DNA]</scope>
    <source>
        <strain evidence="9 10">2789STDY5608850</strain>
    </source>
</reference>
<evidence type="ECO:0000256" key="5">
    <source>
        <dbReference type="ARBA" id="ARBA00044122"/>
    </source>
</evidence>
<accession>A0A174I3Y8</accession>
<evidence type="ECO:0000256" key="1">
    <source>
        <dbReference type="ARBA" id="ARBA00004514"/>
    </source>
</evidence>
<comment type="subunit">
    <text evidence="7">Component of the translation initiation factor 2B (eIF2B) complex which is a heterodecamer of two sets of five different subunits: alpha, beta, gamma, delta and epsilon. Subunits alpha, beta and delta comprise a regulatory subcomplex and subunits epsilon and gamma comprise a catalytic subcomplex. Within the complex, the hexameric regulatory complex resides at the center, with the two heterodimeric catalytic subcomplexes bound on opposite sides.</text>
</comment>
<evidence type="ECO:0000256" key="8">
    <source>
        <dbReference type="RuleBase" id="RU003814"/>
    </source>
</evidence>
<keyword evidence="4" id="KW-0648">Protein biosynthesis</keyword>
<comment type="similarity">
    <text evidence="8">Belongs to the eIF-2B alpha/beta/delta subunits family.</text>
</comment>
<dbReference type="InterPro" id="IPR042529">
    <property type="entry name" value="IF_2B-like_C"/>
</dbReference>
<dbReference type="RefSeq" id="WP_081034318.1">
    <property type="nucleotide sequence ID" value="NZ_CABIXC010000012.1"/>
</dbReference>
<dbReference type="EMBL" id="CYZE01000012">
    <property type="protein sequence ID" value="CUO80676.1"/>
    <property type="molecule type" value="Genomic_DNA"/>
</dbReference>
<protein>
    <recommendedName>
        <fullName evidence="5">Translation initiation factor eIF2B subunit beta</fullName>
    </recommendedName>
    <alternativeName>
        <fullName evidence="6">eIF2B GDP-GTP exchange factor subunit beta</fullName>
    </alternativeName>
</protein>
<proteinExistence type="inferred from homology"/>
<dbReference type="SUPFAM" id="SSF100950">
    <property type="entry name" value="NagB/RpiA/CoA transferase-like"/>
    <property type="match status" value="1"/>
</dbReference>
<keyword evidence="9" id="KW-0413">Isomerase</keyword>
<dbReference type="InterPro" id="IPR000649">
    <property type="entry name" value="IF-2B-related"/>
</dbReference>
<dbReference type="GO" id="GO:0016853">
    <property type="term" value="F:isomerase activity"/>
    <property type="evidence" value="ECO:0007669"/>
    <property type="project" value="UniProtKB-KW"/>
</dbReference>
<dbReference type="InterPro" id="IPR037171">
    <property type="entry name" value="NagB/RpiA_transferase-like"/>
</dbReference>
<name>A0A174I3Y8_9FIRM</name>
<dbReference type="AlphaFoldDB" id="A0A174I3Y8"/>